<proteinExistence type="predicted"/>
<protein>
    <submittedName>
        <fullName evidence="2">Uncharacterized protein</fullName>
    </submittedName>
</protein>
<accession>A0A0G4FRJ4</accession>
<evidence type="ECO:0000256" key="1">
    <source>
        <dbReference type="SAM" id="MobiDB-lite"/>
    </source>
</evidence>
<feature type="compositionally biased region" description="Gly residues" evidence="1">
    <location>
        <begin position="298"/>
        <end position="314"/>
    </location>
</feature>
<dbReference type="EMBL" id="CDMZ01000575">
    <property type="protein sequence ID" value="CEM17227.1"/>
    <property type="molecule type" value="Genomic_DNA"/>
</dbReference>
<gene>
    <name evidence="2" type="ORF">Cvel_18401</name>
</gene>
<evidence type="ECO:0000313" key="2">
    <source>
        <dbReference type="EMBL" id="CEM17227.1"/>
    </source>
</evidence>
<feature type="compositionally biased region" description="Basic and acidic residues" evidence="1">
    <location>
        <begin position="415"/>
        <end position="430"/>
    </location>
</feature>
<name>A0A0G4FRJ4_9ALVE</name>
<dbReference type="AlphaFoldDB" id="A0A0G4FRJ4"/>
<feature type="compositionally biased region" description="Polar residues" evidence="1">
    <location>
        <begin position="379"/>
        <end position="395"/>
    </location>
</feature>
<sequence>MEDRFPGGLVLGRGTRALLAAYIEERVQGKPRPLRAGEVAVPPPGFGASDADGIPQPRKHAPCIATPVDSAESERLRAERAGGVPLFNPASCRADLSGSWQFLRAAGLRVREGGEGNLSARKECKLMADDDWRLSLRMGGVCFSPSKKKFYPTKAVEWHGECAGRAVERKARTCVDAQGKGKGRDGGGVLSVEAGHLSACPLPVCDSAYSDAFFSSLRAPTCTQGQAATHPTEEQEGALLECHNSTDNTAAFPLEARRWIDLQNRPWPLPAEPCKCERCTALVQLMEGEVEAPVSLREGGGGGGSLQGNEGGGADRCSTTAPAATAIASSPLQLWRQMGGDVVLTHTSPPLCVDSKEAHLHAYHPAVLSPSQEEIRWGQLSTSPSRAARKFQSSPSPWPKTLSPPVAALCGMETGSRREREREKQQEGKGRGLPPPSVPAGPGPLRLQSHAQRYLPSGEGWELEGDARADAAVALTRVEIELSRRAAAAQVGSSMREKDCAVARGENSRAVRQRCILARRREMFEGEREREDRTGKKNGGLVPTGAWSDSLRGGLIPRYFDCDFSDGMEKSRRYFSDRYGHRKGGKPWDIKR</sequence>
<feature type="region of interest" description="Disordered" evidence="1">
    <location>
        <begin position="372"/>
        <end position="447"/>
    </location>
</feature>
<reference evidence="2" key="1">
    <citation type="submission" date="2014-11" db="EMBL/GenBank/DDBJ databases">
        <authorList>
            <person name="Otto D Thomas"/>
            <person name="Naeem Raeece"/>
        </authorList>
    </citation>
    <scope>NUCLEOTIDE SEQUENCE</scope>
</reference>
<organism evidence="2">
    <name type="scientific">Chromera velia CCMP2878</name>
    <dbReference type="NCBI Taxonomy" id="1169474"/>
    <lineage>
        <taxon>Eukaryota</taxon>
        <taxon>Sar</taxon>
        <taxon>Alveolata</taxon>
        <taxon>Colpodellida</taxon>
        <taxon>Chromeraceae</taxon>
        <taxon>Chromera</taxon>
    </lineage>
</organism>
<feature type="compositionally biased region" description="Pro residues" evidence="1">
    <location>
        <begin position="433"/>
        <end position="442"/>
    </location>
</feature>
<feature type="region of interest" description="Disordered" evidence="1">
    <location>
        <begin position="294"/>
        <end position="318"/>
    </location>
</feature>
<dbReference type="VEuPathDB" id="CryptoDB:Cvel_18401"/>